<evidence type="ECO:0000313" key="2">
    <source>
        <dbReference type="Proteomes" id="UP000076532"/>
    </source>
</evidence>
<keyword evidence="2" id="KW-1185">Reference proteome</keyword>
<evidence type="ECO:0000313" key="1">
    <source>
        <dbReference type="EMBL" id="KZP19242.1"/>
    </source>
</evidence>
<dbReference type="EMBL" id="KV417565">
    <property type="protein sequence ID" value="KZP19242.1"/>
    <property type="molecule type" value="Genomic_DNA"/>
</dbReference>
<name>A0A166HUC3_9AGAM</name>
<proteinExistence type="predicted"/>
<sequence length="161" mass="18473">MYIRFRFSFSFPDGQVAATTWQRPILTLTFDYEYRLCINIYRCLHARPLTLSICVLLVNACITMHDLHVRRGHRARDTRGRAGTMRSTGGRYALHALESCCAWSNIEACITTHDLRVRRGHRARDTQGRAGIVRSTGIGGGFNYYRLSHRRATCFCMLLIS</sequence>
<organism evidence="1 2">
    <name type="scientific">Athelia psychrophila</name>
    <dbReference type="NCBI Taxonomy" id="1759441"/>
    <lineage>
        <taxon>Eukaryota</taxon>
        <taxon>Fungi</taxon>
        <taxon>Dikarya</taxon>
        <taxon>Basidiomycota</taxon>
        <taxon>Agaricomycotina</taxon>
        <taxon>Agaricomycetes</taxon>
        <taxon>Agaricomycetidae</taxon>
        <taxon>Atheliales</taxon>
        <taxon>Atheliaceae</taxon>
        <taxon>Athelia</taxon>
    </lineage>
</organism>
<dbReference type="Proteomes" id="UP000076532">
    <property type="component" value="Unassembled WGS sequence"/>
</dbReference>
<reference evidence="1 2" key="1">
    <citation type="journal article" date="2016" name="Mol. Biol. Evol.">
        <title>Comparative Genomics of Early-Diverging Mushroom-Forming Fungi Provides Insights into the Origins of Lignocellulose Decay Capabilities.</title>
        <authorList>
            <person name="Nagy L.G."/>
            <person name="Riley R."/>
            <person name="Tritt A."/>
            <person name="Adam C."/>
            <person name="Daum C."/>
            <person name="Floudas D."/>
            <person name="Sun H."/>
            <person name="Yadav J.S."/>
            <person name="Pangilinan J."/>
            <person name="Larsson K.H."/>
            <person name="Matsuura K."/>
            <person name="Barry K."/>
            <person name="Labutti K."/>
            <person name="Kuo R."/>
            <person name="Ohm R.A."/>
            <person name="Bhattacharya S.S."/>
            <person name="Shirouzu T."/>
            <person name="Yoshinaga Y."/>
            <person name="Martin F.M."/>
            <person name="Grigoriev I.V."/>
            <person name="Hibbett D.S."/>
        </authorList>
    </citation>
    <scope>NUCLEOTIDE SEQUENCE [LARGE SCALE GENOMIC DNA]</scope>
    <source>
        <strain evidence="1 2">CBS 109695</strain>
    </source>
</reference>
<gene>
    <name evidence="1" type="ORF">FIBSPDRAFT_567606</name>
</gene>
<dbReference type="AlphaFoldDB" id="A0A166HUC3"/>
<protein>
    <submittedName>
        <fullName evidence="1">Uncharacterized protein</fullName>
    </submittedName>
</protein>
<accession>A0A166HUC3</accession>